<protein>
    <submittedName>
        <fullName evidence="2">Phage baseplate assembly protein V</fullName>
    </submittedName>
</protein>
<dbReference type="Pfam" id="PF06890">
    <property type="entry name" value="Phage_Mu_Gp45"/>
    <property type="match status" value="1"/>
</dbReference>
<comment type="caution">
    <text evidence="2">The sequence shown here is derived from an EMBL/GenBank/DDBJ whole genome shotgun (WGS) entry which is preliminary data.</text>
</comment>
<dbReference type="RefSeq" id="WP_100288154.1">
    <property type="nucleotide sequence ID" value="NZ_PHHA01000003.1"/>
</dbReference>
<evidence type="ECO:0000313" key="3">
    <source>
        <dbReference type="Proteomes" id="UP000229329"/>
    </source>
</evidence>
<dbReference type="InterPro" id="IPR013046">
    <property type="entry name" value="GpV/Gp45"/>
</dbReference>
<name>A0A2M8S517_9PAST</name>
<dbReference type="InterPro" id="IPR014462">
    <property type="entry name" value="Phage_Mu_Gp45"/>
</dbReference>
<dbReference type="InterPro" id="IPR053861">
    <property type="entry name" value="Phage_Mu_Gp45_N"/>
</dbReference>
<dbReference type="Proteomes" id="UP000229329">
    <property type="component" value="Unassembled WGS sequence"/>
</dbReference>
<accession>A0A2M8S517</accession>
<dbReference type="EMBL" id="PHHA01000003">
    <property type="protein sequence ID" value="PJG86221.1"/>
    <property type="molecule type" value="Genomic_DNA"/>
</dbReference>
<evidence type="ECO:0000313" key="2">
    <source>
        <dbReference type="EMBL" id="PJG86221.1"/>
    </source>
</evidence>
<feature type="domain" description="Bacteriophage Mu Gp45 N-terminal" evidence="1">
    <location>
        <begin position="24"/>
        <end position="90"/>
    </location>
</feature>
<dbReference type="AlphaFoldDB" id="A0A2M8S517"/>
<dbReference type="NCBIfam" id="TIGR01644">
    <property type="entry name" value="phage_P2_V"/>
    <property type="match status" value="1"/>
</dbReference>
<dbReference type="OrthoDB" id="9802994at2"/>
<gene>
    <name evidence="2" type="ORF">CVP05_03355</name>
</gene>
<sequence>MRQFAKKVKETAKGVSDTVRAAFRGVLQLAHSGDNIQKAQVSGLADEVISDTELMQHFGFTSVPPADTQVLVIPVGGKTTHSVIVATENGAYRIKNLQSGEVAIYDQSGSSIILKQGKLIEVSCDNFVVNCQQYSVTATTGASFDTPNLETSKLLTAQGQINGNGGMAVQGGSGASFTGSVTQTGGDFKTDGDVVASGKSLVSHQHNEQGDGKPTSAPV</sequence>
<keyword evidence="3" id="KW-1185">Reference proteome</keyword>
<organism evidence="2 3">
    <name type="scientific">Conservatibacter flavescens</name>
    <dbReference type="NCBI Taxonomy" id="28161"/>
    <lineage>
        <taxon>Bacteria</taxon>
        <taxon>Pseudomonadati</taxon>
        <taxon>Pseudomonadota</taxon>
        <taxon>Gammaproteobacteria</taxon>
        <taxon>Pasteurellales</taxon>
        <taxon>Pasteurellaceae</taxon>
        <taxon>Conservatibacter</taxon>
    </lineage>
</organism>
<reference evidence="2 3" key="1">
    <citation type="submission" date="2017-11" db="EMBL/GenBank/DDBJ databases">
        <title>Reclassification of Bisgaard taxon 7 as Conservatibacter flavescens gen. nov., sp. nov.</title>
        <authorList>
            <person name="Christensen H."/>
        </authorList>
    </citation>
    <scope>NUCLEOTIDE SEQUENCE [LARGE SCALE GENOMIC DNA]</scope>
    <source>
        <strain evidence="2 3">7_4</strain>
    </source>
</reference>
<dbReference type="PIRSF" id="PIRSF012337">
    <property type="entry name" value="gp45"/>
    <property type="match status" value="1"/>
</dbReference>
<proteinExistence type="predicted"/>
<evidence type="ECO:0000259" key="1">
    <source>
        <dbReference type="Pfam" id="PF06890"/>
    </source>
</evidence>